<keyword evidence="2" id="KW-1185">Reference proteome</keyword>
<proteinExistence type="predicted"/>
<comment type="caution">
    <text evidence="1">The sequence shown here is derived from an EMBL/GenBank/DDBJ whole genome shotgun (WGS) entry which is preliminary data.</text>
</comment>
<dbReference type="AlphaFoldDB" id="A0A0C2W903"/>
<dbReference type="Proteomes" id="UP000031972">
    <property type="component" value="Unassembled WGS sequence"/>
</dbReference>
<accession>A0A0C2W903</accession>
<protein>
    <submittedName>
        <fullName evidence="1">Uncharacterized protein</fullName>
    </submittedName>
</protein>
<dbReference type="InterPro" id="IPR054224">
    <property type="entry name" value="DUF6944"/>
</dbReference>
<gene>
    <name evidence="1" type="ORF">KR50_03850</name>
</gene>
<sequence>MDNQFKEVFGAAIAAIGTIISAVGSTPSIPIPDQSQDDLNLWGNVLQATGNALEADGQEGPSLEKTGNEIQAAGNITVIAGLVQVSDETNNNKLVITGNWIQALGGLVSLADEVSDGSAPGQTEAIIGNLLQAIGNSMQAVSGVYELRNSGSSSAAEIVYYQQIGVYGSWIQAVGSVLSFLGQIQEEQ</sequence>
<reference evidence="1 2" key="1">
    <citation type="submission" date="2015-01" db="EMBL/GenBank/DDBJ databases">
        <title>Jeotgalibacillus campisalis genome sequencing.</title>
        <authorList>
            <person name="Goh K.M."/>
            <person name="Chan K.-G."/>
            <person name="Yaakop A.S."/>
            <person name="Ee R."/>
            <person name="Gan H.M."/>
            <person name="Chan C.S."/>
        </authorList>
    </citation>
    <scope>NUCLEOTIDE SEQUENCE [LARGE SCALE GENOMIC DNA]</scope>
    <source>
        <strain evidence="1 2">SF-57</strain>
    </source>
</reference>
<dbReference type="RefSeq" id="WP_041054059.1">
    <property type="nucleotide sequence ID" value="NZ_JXRR01000001.1"/>
</dbReference>
<name>A0A0C2W903_9BACL</name>
<evidence type="ECO:0000313" key="1">
    <source>
        <dbReference type="EMBL" id="KIL53056.1"/>
    </source>
</evidence>
<dbReference type="EMBL" id="JXRR01000001">
    <property type="protein sequence ID" value="KIL53056.1"/>
    <property type="molecule type" value="Genomic_DNA"/>
</dbReference>
<dbReference type="OrthoDB" id="2927316at2"/>
<dbReference type="Pfam" id="PF22116">
    <property type="entry name" value="DUF6944"/>
    <property type="match status" value="1"/>
</dbReference>
<dbReference type="PATRIC" id="fig|220754.4.peg.393"/>
<organism evidence="1 2">
    <name type="scientific">Jeotgalibacillus campisalis</name>
    <dbReference type="NCBI Taxonomy" id="220754"/>
    <lineage>
        <taxon>Bacteria</taxon>
        <taxon>Bacillati</taxon>
        <taxon>Bacillota</taxon>
        <taxon>Bacilli</taxon>
        <taxon>Bacillales</taxon>
        <taxon>Caryophanaceae</taxon>
        <taxon>Jeotgalibacillus</taxon>
    </lineage>
</organism>
<evidence type="ECO:0000313" key="2">
    <source>
        <dbReference type="Proteomes" id="UP000031972"/>
    </source>
</evidence>